<feature type="transmembrane region" description="Helical" evidence="5">
    <location>
        <begin position="433"/>
        <end position="453"/>
    </location>
</feature>
<dbReference type="Gene3D" id="1.20.1250.20">
    <property type="entry name" value="MFS general substrate transporter like domains"/>
    <property type="match status" value="1"/>
</dbReference>
<dbReference type="Pfam" id="PF07690">
    <property type="entry name" value="MFS_1"/>
    <property type="match status" value="1"/>
</dbReference>
<comment type="subcellular location">
    <subcellularLocation>
        <location evidence="1">Membrane</location>
        <topology evidence="1">Multi-pass membrane protein</topology>
    </subcellularLocation>
</comment>
<feature type="transmembrane region" description="Helical" evidence="5">
    <location>
        <begin position="217"/>
        <end position="238"/>
    </location>
</feature>
<protein>
    <recommendedName>
        <fullName evidence="8">Proton-coupled folate transporter</fullName>
    </recommendedName>
</protein>
<feature type="transmembrane region" description="Helical" evidence="5">
    <location>
        <begin position="465"/>
        <end position="486"/>
    </location>
</feature>
<comment type="caution">
    <text evidence="6">The sequence shown here is derived from an EMBL/GenBank/DDBJ whole genome shotgun (WGS) entry which is preliminary data.</text>
</comment>
<feature type="transmembrane region" description="Helical" evidence="5">
    <location>
        <begin position="344"/>
        <end position="363"/>
    </location>
</feature>
<feature type="transmembrane region" description="Helical" evidence="5">
    <location>
        <begin position="180"/>
        <end position="205"/>
    </location>
</feature>
<keyword evidence="2 5" id="KW-0812">Transmembrane</keyword>
<evidence type="ECO:0008006" key="8">
    <source>
        <dbReference type="Google" id="ProtNLM"/>
    </source>
</evidence>
<evidence type="ECO:0000313" key="6">
    <source>
        <dbReference type="EMBL" id="CAL1284792.1"/>
    </source>
</evidence>
<feature type="transmembrane region" description="Helical" evidence="5">
    <location>
        <begin position="122"/>
        <end position="140"/>
    </location>
</feature>
<dbReference type="AlphaFoldDB" id="A0AAV2AM50"/>
<dbReference type="EMBL" id="CAXIEN010000183">
    <property type="protein sequence ID" value="CAL1284792.1"/>
    <property type="molecule type" value="Genomic_DNA"/>
</dbReference>
<organism evidence="6 7">
    <name type="scientific">Larinioides sclopetarius</name>
    <dbReference type="NCBI Taxonomy" id="280406"/>
    <lineage>
        <taxon>Eukaryota</taxon>
        <taxon>Metazoa</taxon>
        <taxon>Ecdysozoa</taxon>
        <taxon>Arthropoda</taxon>
        <taxon>Chelicerata</taxon>
        <taxon>Arachnida</taxon>
        <taxon>Araneae</taxon>
        <taxon>Araneomorphae</taxon>
        <taxon>Entelegynae</taxon>
        <taxon>Araneoidea</taxon>
        <taxon>Araneidae</taxon>
        <taxon>Larinioides</taxon>
    </lineage>
</organism>
<evidence type="ECO:0000256" key="3">
    <source>
        <dbReference type="ARBA" id="ARBA00022989"/>
    </source>
</evidence>
<sequence>MPSSCSEEVVNSGCSYPENSEDISASVHCQNTDSHNSYNEQTAKEIKSNTGCIKRIFDSLRIEVFAFLILFSITLIQITSTSLILDKVCLVNYNYSLKTCSNLDNYTEIKSAVEKTATNYQLGYSLILSAPSALLSCFIGPWSDLYGRKIPMLIAVFGVTAGTLGSAICAYFMYSRVEYFYIPTLFTSCFGGYITILAIIYSYASDLTMERQRTMKYAFLEMAAGLGQPLGTAVGGWILKILGYPSVFLLSASGFTISFIWVCLCLPETRGQGNKDASKFKKLFTRKAFKESFDATAKKRPNKGRKQILLLIISMCIAITSIFCSGNINYLFVHHQYNWGETKYSNISAIYSLISVIVLAAVVPACKFFKLGDPILGLIGTTSLILKNICFGLAWNPILFHFGNFLGCFAGCALLAVRSRISKVVSNDDLGKVFSFMASAETLFPVLMMVVISEIFTSFLDIYTAMPYIVLAICLLLPFSVFIWLLRLSVKDSIYSYFENEKTDA</sequence>
<evidence type="ECO:0000256" key="4">
    <source>
        <dbReference type="ARBA" id="ARBA00023136"/>
    </source>
</evidence>
<dbReference type="Proteomes" id="UP001497382">
    <property type="component" value="Unassembled WGS sequence"/>
</dbReference>
<keyword evidence="7" id="KW-1185">Reference proteome</keyword>
<dbReference type="SUPFAM" id="SSF103473">
    <property type="entry name" value="MFS general substrate transporter"/>
    <property type="match status" value="1"/>
</dbReference>
<dbReference type="GO" id="GO:0022857">
    <property type="term" value="F:transmembrane transporter activity"/>
    <property type="evidence" value="ECO:0007669"/>
    <property type="project" value="InterPro"/>
</dbReference>
<feature type="transmembrane region" description="Helical" evidence="5">
    <location>
        <begin position="375"/>
        <end position="395"/>
    </location>
</feature>
<evidence type="ECO:0000313" key="7">
    <source>
        <dbReference type="Proteomes" id="UP001497382"/>
    </source>
</evidence>
<evidence type="ECO:0000256" key="5">
    <source>
        <dbReference type="SAM" id="Phobius"/>
    </source>
</evidence>
<accession>A0AAV2AM50</accession>
<evidence type="ECO:0000256" key="1">
    <source>
        <dbReference type="ARBA" id="ARBA00004141"/>
    </source>
</evidence>
<evidence type="ECO:0000256" key="2">
    <source>
        <dbReference type="ARBA" id="ARBA00022692"/>
    </source>
</evidence>
<feature type="transmembrane region" description="Helical" evidence="5">
    <location>
        <begin position="152"/>
        <end position="174"/>
    </location>
</feature>
<dbReference type="InterPro" id="IPR011701">
    <property type="entry name" value="MFS"/>
</dbReference>
<feature type="transmembrane region" description="Helical" evidence="5">
    <location>
        <begin position="308"/>
        <end position="332"/>
    </location>
</feature>
<dbReference type="InterPro" id="IPR036259">
    <property type="entry name" value="MFS_trans_sf"/>
</dbReference>
<dbReference type="PANTHER" id="PTHR23507:SF1">
    <property type="entry name" value="FI18259P1-RELATED"/>
    <property type="match status" value="1"/>
</dbReference>
<reference evidence="6 7" key="1">
    <citation type="submission" date="2024-04" db="EMBL/GenBank/DDBJ databases">
        <authorList>
            <person name="Rising A."/>
            <person name="Reimegard J."/>
            <person name="Sonavane S."/>
            <person name="Akerstrom W."/>
            <person name="Nylinder S."/>
            <person name="Hedman E."/>
            <person name="Kallberg Y."/>
        </authorList>
    </citation>
    <scope>NUCLEOTIDE SEQUENCE [LARGE SCALE GENOMIC DNA]</scope>
</reference>
<dbReference type="PANTHER" id="PTHR23507">
    <property type="entry name" value="ZGC:174356"/>
    <property type="match status" value="1"/>
</dbReference>
<gene>
    <name evidence="6" type="ORF">LARSCL_LOCUS13337</name>
</gene>
<keyword evidence="3 5" id="KW-1133">Transmembrane helix</keyword>
<proteinExistence type="predicted"/>
<name>A0AAV2AM50_9ARAC</name>
<dbReference type="GO" id="GO:0016020">
    <property type="term" value="C:membrane"/>
    <property type="evidence" value="ECO:0007669"/>
    <property type="project" value="UniProtKB-SubCell"/>
</dbReference>
<feature type="transmembrane region" description="Helical" evidence="5">
    <location>
        <begin position="244"/>
        <end position="266"/>
    </location>
</feature>
<keyword evidence="4 5" id="KW-0472">Membrane</keyword>
<feature type="transmembrane region" description="Helical" evidence="5">
    <location>
        <begin position="64"/>
        <end position="85"/>
    </location>
</feature>
<feature type="transmembrane region" description="Helical" evidence="5">
    <location>
        <begin position="401"/>
        <end position="421"/>
    </location>
</feature>